<dbReference type="STRING" id="1459636.NTE_03042"/>
<dbReference type="AlphaFoldDB" id="A0A075MWQ4"/>
<sequence>MSCIFRKKEIHPTSRPRNLIREIHLTRVFLYADVFKDKKPRSFDEVFEMEKQVEDDTATYNRIF</sequence>
<dbReference type="KEGG" id="nev:NTE_03042"/>
<dbReference type="GeneID" id="68225781"/>
<evidence type="ECO:0000313" key="2">
    <source>
        <dbReference type="Proteomes" id="UP000028194"/>
    </source>
</evidence>
<dbReference type="RefSeq" id="WP_226987031.1">
    <property type="nucleotide sequence ID" value="NZ_CP007174.1"/>
</dbReference>
<accession>A0A075MWQ4</accession>
<dbReference type="EMBL" id="CP007174">
    <property type="protein sequence ID" value="AIF85077.1"/>
    <property type="molecule type" value="Genomic_DNA"/>
</dbReference>
<gene>
    <name evidence="1" type="ORF">NTE_03042</name>
</gene>
<organism evidence="1 2">
    <name type="scientific">Candidatus Nitrososphaera evergladensis SR1</name>
    <dbReference type="NCBI Taxonomy" id="1459636"/>
    <lineage>
        <taxon>Archaea</taxon>
        <taxon>Nitrososphaerota</taxon>
        <taxon>Nitrososphaeria</taxon>
        <taxon>Nitrososphaerales</taxon>
        <taxon>Nitrososphaeraceae</taxon>
        <taxon>Nitrososphaera</taxon>
    </lineage>
</organism>
<dbReference type="Proteomes" id="UP000028194">
    <property type="component" value="Chromosome"/>
</dbReference>
<proteinExistence type="predicted"/>
<keyword evidence="2" id="KW-1185">Reference proteome</keyword>
<reference evidence="1 2" key="1">
    <citation type="journal article" date="2014" name="PLoS ONE">
        <title>Genome Sequence of Candidatus Nitrososphaera evergladensis from Group I.1b Enriched from Everglades Soil Reveals Novel Genomic Features of the Ammonia-Oxidizing Archaea.</title>
        <authorList>
            <person name="Zhalnina K.V."/>
            <person name="Dias R."/>
            <person name="Leonard M.T."/>
            <person name="Dorr de Quadros P."/>
            <person name="Camargo F.A."/>
            <person name="Drew J.C."/>
            <person name="Farmerie W.G."/>
            <person name="Daroub S.H."/>
            <person name="Triplett E.W."/>
        </authorList>
    </citation>
    <scope>NUCLEOTIDE SEQUENCE [LARGE SCALE GENOMIC DNA]</scope>
    <source>
        <strain evidence="1 2">SR1</strain>
    </source>
</reference>
<dbReference type="HOGENOM" id="CLU_2856921_0_0_2"/>
<name>A0A075MWQ4_9ARCH</name>
<evidence type="ECO:0000313" key="1">
    <source>
        <dbReference type="EMBL" id="AIF85077.1"/>
    </source>
</evidence>
<protein>
    <submittedName>
        <fullName evidence="1">Uncharacterized protein</fullName>
    </submittedName>
</protein>